<keyword evidence="2" id="KW-1185">Reference proteome</keyword>
<evidence type="ECO:0000313" key="1">
    <source>
        <dbReference type="EMBL" id="MEC4294353.1"/>
    </source>
</evidence>
<evidence type="ECO:0008006" key="3">
    <source>
        <dbReference type="Google" id="ProtNLM"/>
    </source>
</evidence>
<proteinExistence type="predicted"/>
<comment type="caution">
    <text evidence="1">The sequence shown here is derived from an EMBL/GenBank/DDBJ whole genome shotgun (WGS) entry which is preliminary data.</text>
</comment>
<dbReference type="Pfam" id="PF25681">
    <property type="entry name" value="Phage_TTP_17"/>
    <property type="match status" value="1"/>
</dbReference>
<dbReference type="EMBL" id="JAYMFH010000003">
    <property type="protein sequence ID" value="MEC4294353.1"/>
    <property type="molecule type" value="Genomic_DNA"/>
</dbReference>
<protein>
    <recommendedName>
        <fullName evidence="3">Major tail protein</fullName>
    </recommendedName>
</protein>
<sequence>MARKKNPDLVSAGKPKSGGAVFIAPAGTTVPTDALTELPEDYKCLGCISEDGVVNTQSTESEDFNDWEGDTVDTSTTKYSETLQMTFLEAVNPDVLAYIYGDSHVHMTEGGGIHIEHTGDDRDECVLVVDTILKNKRINRLVAPRSIVGEIGDVSRKRNELMGYQATIKTLVDDGGVPVHEYIDEIKKTPAAPEVTE</sequence>
<evidence type="ECO:0000313" key="2">
    <source>
        <dbReference type="Proteomes" id="UP001343724"/>
    </source>
</evidence>
<dbReference type="InterPro" id="IPR058154">
    <property type="entry name" value="Bxb1_TTP-like"/>
</dbReference>
<organism evidence="1 2">
    <name type="scientific">Adlercreutzia shanghongiae</name>
    <dbReference type="NCBI Taxonomy" id="3111773"/>
    <lineage>
        <taxon>Bacteria</taxon>
        <taxon>Bacillati</taxon>
        <taxon>Actinomycetota</taxon>
        <taxon>Coriobacteriia</taxon>
        <taxon>Eggerthellales</taxon>
        <taxon>Eggerthellaceae</taxon>
        <taxon>Adlercreutzia</taxon>
    </lineage>
</organism>
<name>A0ABU6IX51_9ACTN</name>
<reference evidence="1 2" key="1">
    <citation type="submission" date="2024-01" db="EMBL/GenBank/DDBJ databases">
        <title>novel species in genus Adlercreutzia.</title>
        <authorList>
            <person name="Liu X."/>
        </authorList>
    </citation>
    <scope>NUCLEOTIDE SEQUENCE [LARGE SCALE GENOMIC DNA]</scope>
    <source>
        <strain evidence="1 2">R22</strain>
    </source>
</reference>
<gene>
    <name evidence="1" type="ORF">VJ920_03395</name>
</gene>
<dbReference type="Proteomes" id="UP001343724">
    <property type="component" value="Unassembled WGS sequence"/>
</dbReference>
<dbReference type="RefSeq" id="WP_326439631.1">
    <property type="nucleotide sequence ID" value="NZ_JAYMFH010000003.1"/>
</dbReference>
<accession>A0ABU6IX51</accession>